<dbReference type="InterPro" id="IPR058637">
    <property type="entry name" value="YknX-like_C"/>
</dbReference>
<dbReference type="Proteomes" id="UP001217500">
    <property type="component" value="Chromosome"/>
</dbReference>
<keyword evidence="2" id="KW-0732">Signal</keyword>
<dbReference type="SUPFAM" id="SSF111369">
    <property type="entry name" value="HlyD-like secretion proteins"/>
    <property type="match status" value="1"/>
</dbReference>
<dbReference type="AlphaFoldDB" id="A0AAE9XMZ0"/>
<dbReference type="NCBIfam" id="TIGR01730">
    <property type="entry name" value="RND_mfp"/>
    <property type="match status" value="1"/>
</dbReference>
<dbReference type="Pfam" id="PF25989">
    <property type="entry name" value="YknX_C"/>
    <property type="match status" value="1"/>
</dbReference>
<comment type="similarity">
    <text evidence="1">Belongs to the membrane fusion protein (MFP) (TC 8.A.1) family.</text>
</comment>
<dbReference type="Pfam" id="PF25973">
    <property type="entry name" value="BSH_CzcB"/>
    <property type="match status" value="1"/>
</dbReference>
<dbReference type="KEGG" id="gso:PH603_15550"/>
<dbReference type="Gene3D" id="2.40.30.170">
    <property type="match status" value="1"/>
</dbReference>
<proteinExistence type="inferred from homology"/>
<feature type="domain" description="CzcB-like barrel-sandwich hybrid" evidence="3">
    <location>
        <begin position="59"/>
        <end position="197"/>
    </location>
</feature>
<keyword evidence="6" id="KW-1185">Reference proteome</keyword>
<evidence type="ECO:0000259" key="4">
    <source>
        <dbReference type="Pfam" id="PF25989"/>
    </source>
</evidence>
<dbReference type="PANTHER" id="PTHR30469:SF15">
    <property type="entry name" value="HLYD FAMILY OF SECRETION PROTEINS"/>
    <property type="match status" value="1"/>
</dbReference>
<organism evidence="5 6">
    <name type="scientific">Gimibacter soli</name>
    <dbReference type="NCBI Taxonomy" id="3024400"/>
    <lineage>
        <taxon>Bacteria</taxon>
        <taxon>Pseudomonadati</taxon>
        <taxon>Pseudomonadota</taxon>
        <taxon>Alphaproteobacteria</taxon>
        <taxon>Kordiimonadales</taxon>
        <taxon>Temperatibacteraceae</taxon>
        <taxon>Gimibacter</taxon>
    </lineage>
</organism>
<dbReference type="Gene3D" id="1.10.287.470">
    <property type="entry name" value="Helix hairpin bin"/>
    <property type="match status" value="1"/>
</dbReference>
<feature type="chain" id="PRO_5041981061" evidence="2">
    <location>
        <begin position="24"/>
        <end position="356"/>
    </location>
</feature>
<accession>A0AAE9XMZ0</accession>
<dbReference type="GO" id="GO:0015562">
    <property type="term" value="F:efflux transmembrane transporter activity"/>
    <property type="evidence" value="ECO:0007669"/>
    <property type="project" value="TreeGrafter"/>
</dbReference>
<evidence type="ECO:0000256" key="1">
    <source>
        <dbReference type="ARBA" id="ARBA00009477"/>
    </source>
</evidence>
<dbReference type="Gene3D" id="2.40.50.100">
    <property type="match status" value="1"/>
</dbReference>
<dbReference type="GO" id="GO:1990281">
    <property type="term" value="C:efflux pump complex"/>
    <property type="evidence" value="ECO:0007669"/>
    <property type="project" value="TreeGrafter"/>
</dbReference>
<feature type="domain" description="YknX-like C-terminal permuted SH3-like" evidence="4">
    <location>
        <begin position="278"/>
        <end position="348"/>
    </location>
</feature>
<gene>
    <name evidence="5" type="ORF">PH603_15550</name>
</gene>
<evidence type="ECO:0000313" key="6">
    <source>
        <dbReference type="Proteomes" id="UP001217500"/>
    </source>
</evidence>
<reference evidence="5" key="1">
    <citation type="submission" date="2023-01" db="EMBL/GenBank/DDBJ databases">
        <title>The genome sequence of Kordiimonadaceae bacterium 6D33.</title>
        <authorList>
            <person name="Liu Y."/>
        </authorList>
    </citation>
    <scope>NUCLEOTIDE SEQUENCE</scope>
    <source>
        <strain evidence="5">6D33</strain>
    </source>
</reference>
<name>A0AAE9XMZ0_9PROT</name>
<protein>
    <submittedName>
        <fullName evidence="5">Efflux RND transporter periplasmic adaptor subunit</fullName>
    </submittedName>
</protein>
<evidence type="ECO:0000256" key="2">
    <source>
        <dbReference type="SAM" id="SignalP"/>
    </source>
</evidence>
<evidence type="ECO:0000259" key="3">
    <source>
        <dbReference type="Pfam" id="PF25973"/>
    </source>
</evidence>
<dbReference type="InterPro" id="IPR058647">
    <property type="entry name" value="BSH_CzcB-like"/>
</dbReference>
<dbReference type="Gene3D" id="2.40.420.20">
    <property type="match status" value="1"/>
</dbReference>
<dbReference type="RefSeq" id="WP_289503672.1">
    <property type="nucleotide sequence ID" value="NZ_CP116805.1"/>
</dbReference>
<dbReference type="InterPro" id="IPR006143">
    <property type="entry name" value="RND_pump_MFP"/>
</dbReference>
<evidence type="ECO:0000313" key="5">
    <source>
        <dbReference type="EMBL" id="WCL53952.1"/>
    </source>
</evidence>
<sequence length="356" mass="38298">MRNFRIPLIVGLMHALVPTAAMAQNGPPPALVEVAPATEERMAPVITVPGTVVSLGDSRIAAEISGKVTWVAPEGTLVKKGDEVARIDDRNLSLTLGRNEAQVKRLEARLGYLKLDLARLHELATTNHTPTSRVEEATSNLAMVEQELAEARIVRDQTKVDLDRTRVRAPFPGRVVTRLAQVGEYATPGREIVRLVDTEHLEVTAQAPVSLSHVLEDGLAVTLRNGGQLVATSLRAIVPVGNTASRTMEVRAVVPADAGFVVGSPVQIALPSSTPERVVAVPRDALVLRSDATYIYRINDENKAEQILVETGAADGMRIALKGEDVTAGDRIVVRGGERLRPGQDVQVKADLAELY</sequence>
<feature type="signal peptide" evidence="2">
    <location>
        <begin position="1"/>
        <end position="23"/>
    </location>
</feature>
<dbReference type="PANTHER" id="PTHR30469">
    <property type="entry name" value="MULTIDRUG RESISTANCE PROTEIN MDTA"/>
    <property type="match status" value="1"/>
</dbReference>
<dbReference type="EMBL" id="CP116805">
    <property type="protein sequence ID" value="WCL53952.1"/>
    <property type="molecule type" value="Genomic_DNA"/>
</dbReference>